<organism evidence="1 2">
    <name type="scientific">Vaccinium darrowii</name>
    <dbReference type="NCBI Taxonomy" id="229202"/>
    <lineage>
        <taxon>Eukaryota</taxon>
        <taxon>Viridiplantae</taxon>
        <taxon>Streptophyta</taxon>
        <taxon>Embryophyta</taxon>
        <taxon>Tracheophyta</taxon>
        <taxon>Spermatophyta</taxon>
        <taxon>Magnoliopsida</taxon>
        <taxon>eudicotyledons</taxon>
        <taxon>Gunneridae</taxon>
        <taxon>Pentapetalae</taxon>
        <taxon>asterids</taxon>
        <taxon>Ericales</taxon>
        <taxon>Ericaceae</taxon>
        <taxon>Vaccinioideae</taxon>
        <taxon>Vaccinieae</taxon>
        <taxon>Vaccinium</taxon>
    </lineage>
</organism>
<reference evidence="1 2" key="1">
    <citation type="journal article" date="2021" name="Hortic Res">
        <title>High-quality reference genome and annotation aids understanding of berry development for evergreen blueberry (Vaccinium darrowii).</title>
        <authorList>
            <person name="Yu J."/>
            <person name="Hulse-Kemp A.M."/>
            <person name="Babiker E."/>
            <person name="Staton M."/>
        </authorList>
    </citation>
    <scope>NUCLEOTIDE SEQUENCE [LARGE SCALE GENOMIC DNA]</scope>
    <source>
        <strain evidence="2">cv. NJ 8807/NJ 8810</strain>
        <tissue evidence="1">Young leaf</tissue>
    </source>
</reference>
<protein>
    <submittedName>
        <fullName evidence="1">Uncharacterized protein</fullName>
    </submittedName>
</protein>
<keyword evidence="2" id="KW-1185">Reference proteome</keyword>
<gene>
    <name evidence="1" type="ORF">Vadar_001383</name>
</gene>
<dbReference type="EMBL" id="CM037162">
    <property type="protein sequence ID" value="KAH7862203.1"/>
    <property type="molecule type" value="Genomic_DNA"/>
</dbReference>
<name>A0ACB7Z9V8_9ERIC</name>
<proteinExistence type="predicted"/>
<accession>A0ACB7Z9V8</accession>
<sequence length="601" mass="68010">MDKWVEVLDNGCRRVDDSNRRRAAKCAANITRASHKVFSLSPKNNSLLNKLGKRKRLGACKTTCGQSLVKNYSSFLRSGLPQRLLFYQHGEWNDFPEAIVALVREDFQMKNAAIEVQLDGCHLILDILYMLEVDLKTGSQKPIAWIDEAGQCFFPQSFSSGSRTYECNQSDLDKDKELVYPEPNGTREIKLHLQIELTGANGSNSEECVEESNTHVKRAKIYEKFDENRDEPDVNHNCNRKSDSKGEESVEEVQQIGEHFFPRFEGDFENVNSDVVRNMFIAGMNSSLQLNTLEINRCSSNILQARWEIFQKQAEITRKYRGDPNIQYAWLASTKDSISSLMMYGLTDCGPKLKTTFGVGVHLTPMNQALTSARYCDVDENGVRHVVLCRVILGKVELVRHGSEQFHPSCENFDSGVDNLENPNHYVVWNMNMSTHIYPEYVVSFKMPHSADSAEGAIIGKESRFDIPGVISCQEDRHLQPQLDSASVVSESHPCQDFVDNSMGKAPSVGSTTSKTPKSPWMPLVMLFGAISSKIDPKDMKMVYVHYDSFRSKKISRDDFIKKLRLIVGDQLLRSTLTNLQCKLPSNLVHQPKVPKEDQEG</sequence>
<dbReference type="Proteomes" id="UP000828048">
    <property type="component" value="Chromosome 12"/>
</dbReference>
<evidence type="ECO:0000313" key="1">
    <source>
        <dbReference type="EMBL" id="KAH7862203.1"/>
    </source>
</evidence>
<evidence type="ECO:0000313" key="2">
    <source>
        <dbReference type="Proteomes" id="UP000828048"/>
    </source>
</evidence>
<comment type="caution">
    <text evidence="1">The sequence shown here is derived from an EMBL/GenBank/DDBJ whole genome shotgun (WGS) entry which is preliminary data.</text>
</comment>